<dbReference type="KEGG" id="dmm:dnm_004950"/>
<accession>A0A975BFT3</accession>
<keyword evidence="2" id="KW-1185">Reference proteome</keyword>
<evidence type="ECO:0000313" key="1">
    <source>
        <dbReference type="EMBL" id="QTA84498.1"/>
    </source>
</evidence>
<organism evidence="1 2">
    <name type="scientific">Desulfonema magnum</name>
    <dbReference type="NCBI Taxonomy" id="45655"/>
    <lineage>
        <taxon>Bacteria</taxon>
        <taxon>Pseudomonadati</taxon>
        <taxon>Thermodesulfobacteriota</taxon>
        <taxon>Desulfobacteria</taxon>
        <taxon>Desulfobacterales</taxon>
        <taxon>Desulfococcaceae</taxon>
        <taxon>Desulfonema</taxon>
    </lineage>
</organism>
<gene>
    <name evidence="1" type="ORF">dnm_004950</name>
</gene>
<dbReference type="Proteomes" id="UP000663722">
    <property type="component" value="Chromosome"/>
</dbReference>
<sequence>MTLEDYEQLFEESQKLDNIDFINIEFVSSVAYKHPAYIKNIYGTFETGADIIDHENIITDYERSDTYIETEMTLLIAA</sequence>
<evidence type="ECO:0000313" key="2">
    <source>
        <dbReference type="Proteomes" id="UP000663722"/>
    </source>
</evidence>
<protein>
    <submittedName>
        <fullName evidence="1">Uncharacterized protein</fullName>
    </submittedName>
</protein>
<dbReference type="AlphaFoldDB" id="A0A975BFT3"/>
<proteinExistence type="predicted"/>
<dbReference type="EMBL" id="CP061800">
    <property type="protein sequence ID" value="QTA84498.1"/>
    <property type="molecule type" value="Genomic_DNA"/>
</dbReference>
<reference evidence="1" key="1">
    <citation type="journal article" date="2021" name="Microb. Physiol.">
        <title>Proteogenomic Insights into the Physiology of Marine, Sulfate-Reducing, Filamentous Desulfonema limicola and Desulfonema magnum.</title>
        <authorList>
            <person name="Schnaars V."/>
            <person name="Wohlbrand L."/>
            <person name="Scheve S."/>
            <person name="Hinrichs C."/>
            <person name="Reinhardt R."/>
            <person name="Rabus R."/>
        </authorList>
    </citation>
    <scope>NUCLEOTIDE SEQUENCE</scope>
    <source>
        <strain evidence="1">4be13</strain>
    </source>
</reference>
<name>A0A975BFT3_9BACT</name>